<feature type="compositionally biased region" description="Low complexity" evidence="1">
    <location>
        <begin position="284"/>
        <end position="298"/>
    </location>
</feature>
<protein>
    <recommendedName>
        <fullName evidence="4">Acetate kinase</fullName>
    </recommendedName>
</protein>
<feature type="region of interest" description="Disordered" evidence="1">
    <location>
        <begin position="428"/>
        <end position="450"/>
    </location>
</feature>
<reference evidence="2" key="1">
    <citation type="submission" date="2023-06" db="EMBL/GenBank/DDBJ databases">
        <title>Genome-scale phylogeny and comparative genomics of the fungal order Sordariales.</title>
        <authorList>
            <consortium name="Lawrence Berkeley National Laboratory"/>
            <person name="Hensen N."/>
            <person name="Bonometti L."/>
            <person name="Westerberg I."/>
            <person name="Brannstrom I.O."/>
            <person name="Guillou S."/>
            <person name="Cros-Aarteil S."/>
            <person name="Calhoun S."/>
            <person name="Haridas S."/>
            <person name="Kuo A."/>
            <person name="Mondo S."/>
            <person name="Pangilinan J."/>
            <person name="Riley R."/>
            <person name="Labutti K."/>
            <person name="Andreopoulos B."/>
            <person name="Lipzen A."/>
            <person name="Chen C."/>
            <person name="Yanf M."/>
            <person name="Daum C."/>
            <person name="Ng V."/>
            <person name="Clum A."/>
            <person name="Steindorff A."/>
            <person name="Ohm R."/>
            <person name="Martin F."/>
            <person name="Silar P."/>
            <person name="Natvig D."/>
            <person name="Lalanne C."/>
            <person name="Gautier V."/>
            <person name="Ament-Velasquez S.L."/>
            <person name="Kruys A."/>
            <person name="Hutchinson M.I."/>
            <person name="Powell A.J."/>
            <person name="Barry K."/>
            <person name="Miller A.N."/>
            <person name="Grigoriev I.V."/>
            <person name="Debuchy R."/>
            <person name="Gladieux P."/>
            <person name="Thoren M.H."/>
            <person name="Johannesson H."/>
        </authorList>
    </citation>
    <scope>NUCLEOTIDE SEQUENCE</scope>
    <source>
        <strain evidence="2">CBS 307.81</strain>
    </source>
</reference>
<evidence type="ECO:0000313" key="3">
    <source>
        <dbReference type="Proteomes" id="UP001174997"/>
    </source>
</evidence>
<evidence type="ECO:0000256" key="1">
    <source>
        <dbReference type="SAM" id="MobiDB-lite"/>
    </source>
</evidence>
<gene>
    <name evidence="2" type="ORF">QBC41DRAFT_6664</name>
</gene>
<organism evidence="2 3">
    <name type="scientific">Cercophora samala</name>
    <dbReference type="NCBI Taxonomy" id="330535"/>
    <lineage>
        <taxon>Eukaryota</taxon>
        <taxon>Fungi</taxon>
        <taxon>Dikarya</taxon>
        <taxon>Ascomycota</taxon>
        <taxon>Pezizomycotina</taxon>
        <taxon>Sordariomycetes</taxon>
        <taxon>Sordariomycetidae</taxon>
        <taxon>Sordariales</taxon>
        <taxon>Lasiosphaeriaceae</taxon>
        <taxon>Cercophora</taxon>
    </lineage>
</organism>
<feature type="compositionally biased region" description="Low complexity" evidence="1">
    <location>
        <begin position="329"/>
        <end position="340"/>
    </location>
</feature>
<feature type="region of interest" description="Disordered" evidence="1">
    <location>
        <begin position="273"/>
        <end position="342"/>
    </location>
</feature>
<feature type="compositionally biased region" description="Gly residues" evidence="1">
    <location>
        <begin position="318"/>
        <end position="328"/>
    </location>
</feature>
<keyword evidence="3" id="KW-1185">Reference proteome</keyword>
<dbReference type="EMBL" id="JAULSY010000010">
    <property type="protein sequence ID" value="KAK0672828.1"/>
    <property type="molecule type" value="Genomic_DNA"/>
</dbReference>
<feature type="compositionally biased region" description="Basic and acidic residues" evidence="1">
    <location>
        <begin position="441"/>
        <end position="450"/>
    </location>
</feature>
<comment type="caution">
    <text evidence="2">The sequence shown here is derived from an EMBL/GenBank/DDBJ whole genome shotgun (WGS) entry which is preliminary data.</text>
</comment>
<evidence type="ECO:0008006" key="4">
    <source>
        <dbReference type="Google" id="ProtNLM"/>
    </source>
</evidence>
<accession>A0AA40DFY1</accession>
<name>A0AA40DFY1_9PEZI</name>
<sequence>MMAGASGSSSSFNSSAFGGIPPSSHGQHSSPLYSTFTPTSAAISALTAESSLAQSPLGSLDLGPPGYHATIKLFERTPNETTIYLGPWEVLGPSPRRIVWQCSYEGDALEHYLPSDSPSSPHSHPYTLHSNHRRYSSPHELELFVSFPLEPHRIRYISRTDGLTCDDFIEVKYEFTTLESSISFQSDLRQRDLVDWFDVDVVWSDIHRRTDSYGNVRGLGTIQRMKLWRDRQSSFHYLSVYANHRRRWKEYLVDSFERGFRQRDDRHRRLQLAAKAGGGGQGRRGSAASGSSGEQQPPQQQPPARRFSAASLFLGSSRRGGSGGGGGSSTSQQANGGAASVASQQNEAEIRYLGIQFSRNSNVQPGTDDYSRFIVRWEAAHDADGQFEAPFPTEHAELPSPYMDGQEVPREFTLPYVNGVHGIAELPSPELLGLPPVAESVDGRGFDGTQ</sequence>
<dbReference type="Proteomes" id="UP001174997">
    <property type="component" value="Unassembled WGS sequence"/>
</dbReference>
<dbReference type="AlphaFoldDB" id="A0AA40DFY1"/>
<evidence type="ECO:0000313" key="2">
    <source>
        <dbReference type="EMBL" id="KAK0672828.1"/>
    </source>
</evidence>
<proteinExistence type="predicted"/>